<evidence type="ECO:0000313" key="3">
    <source>
        <dbReference type="EMBL" id="GFS10554.1"/>
    </source>
</evidence>
<reference evidence="3 4" key="1">
    <citation type="journal article" date="2021" name="Elife">
        <title>Chloroplast acquisition without the gene transfer in kleptoplastic sea slugs, Plakobranchus ocellatus.</title>
        <authorList>
            <person name="Maeda T."/>
            <person name="Takahashi S."/>
            <person name="Yoshida T."/>
            <person name="Shimamura S."/>
            <person name="Takaki Y."/>
            <person name="Nagai Y."/>
            <person name="Toyoda A."/>
            <person name="Suzuki Y."/>
            <person name="Arimoto A."/>
            <person name="Ishii H."/>
            <person name="Satoh N."/>
            <person name="Nishiyama T."/>
            <person name="Hasebe M."/>
            <person name="Maruyama T."/>
            <person name="Minagawa J."/>
            <person name="Obokata J."/>
            <person name="Shigenobu S."/>
        </authorList>
    </citation>
    <scope>NUCLEOTIDE SEQUENCE [LARGE SCALE GENOMIC DNA]</scope>
</reference>
<gene>
    <name evidence="3" type="ORF">ElyMa_004812000</name>
</gene>
<evidence type="ECO:0000256" key="2">
    <source>
        <dbReference type="SAM" id="Phobius"/>
    </source>
</evidence>
<sequence length="144" mass="16076">MPVDVVSEGLFEAKPCSWNEDTKCCPHKDMLMVDGVCSNVTQELSTPTPSTSLRPFDTDEGEDGNSSSICDEDHLDLPVEPCAKNRSDKIDLDSNVTAIRRLSGEGRGKDAVYLIPVAFFTLTGLVLAMYGWMFLFETIRRRYF</sequence>
<proteinExistence type="predicted"/>
<accession>A0AAV4IEQ7</accession>
<protein>
    <submittedName>
        <fullName evidence="3">Uncharacterized protein</fullName>
    </submittedName>
</protein>
<name>A0AAV4IEQ7_9GAST</name>
<comment type="caution">
    <text evidence="3">The sequence shown here is derived from an EMBL/GenBank/DDBJ whole genome shotgun (WGS) entry which is preliminary data.</text>
</comment>
<keyword evidence="2" id="KW-0472">Membrane</keyword>
<dbReference type="Proteomes" id="UP000762676">
    <property type="component" value="Unassembled WGS sequence"/>
</dbReference>
<organism evidence="3 4">
    <name type="scientific">Elysia marginata</name>
    <dbReference type="NCBI Taxonomy" id="1093978"/>
    <lineage>
        <taxon>Eukaryota</taxon>
        <taxon>Metazoa</taxon>
        <taxon>Spiralia</taxon>
        <taxon>Lophotrochozoa</taxon>
        <taxon>Mollusca</taxon>
        <taxon>Gastropoda</taxon>
        <taxon>Heterobranchia</taxon>
        <taxon>Euthyneura</taxon>
        <taxon>Panpulmonata</taxon>
        <taxon>Sacoglossa</taxon>
        <taxon>Placobranchoidea</taxon>
        <taxon>Plakobranchidae</taxon>
        <taxon>Elysia</taxon>
    </lineage>
</organism>
<feature type="transmembrane region" description="Helical" evidence="2">
    <location>
        <begin position="111"/>
        <end position="136"/>
    </location>
</feature>
<keyword evidence="2" id="KW-0812">Transmembrane</keyword>
<keyword evidence="2" id="KW-1133">Transmembrane helix</keyword>
<dbReference type="EMBL" id="BMAT01009634">
    <property type="protein sequence ID" value="GFS10554.1"/>
    <property type="molecule type" value="Genomic_DNA"/>
</dbReference>
<keyword evidence="4" id="KW-1185">Reference proteome</keyword>
<dbReference type="AlphaFoldDB" id="A0AAV4IEQ7"/>
<evidence type="ECO:0000313" key="4">
    <source>
        <dbReference type="Proteomes" id="UP000762676"/>
    </source>
</evidence>
<feature type="compositionally biased region" description="Polar residues" evidence="1">
    <location>
        <begin position="42"/>
        <end position="53"/>
    </location>
</feature>
<evidence type="ECO:0000256" key="1">
    <source>
        <dbReference type="SAM" id="MobiDB-lite"/>
    </source>
</evidence>
<feature type="region of interest" description="Disordered" evidence="1">
    <location>
        <begin position="42"/>
        <end position="73"/>
    </location>
</feature>